<proteinExistence type="predicted"/>
<evidence type="ECO:0000313" key="1">
    <source>
        <dbReference type="EMBL" id="VAW21324.1"/>
    </source>
</evidence>
<sequence>MNRAQKNLMIAMAAGLIILSAAALAIGPAKAAGFTPQGYNVAAKGKIVGVKWWDQLNVRMWPASYSRPVGTLAPATIVWVERCITVENSSDWCKVGRDRTYGWVNSRYLVRVN</sequence>
<dbReference type="Gene3D" id="2.30.30.40">
    <property type="entry name" value="SH3 Domains"/>
    <property type="match status" value="1"/>
</dbReference>
<accession>A0A3B0UM55</accession>
<evidence type="ECO:0008006" key="2">
    <source>
        <dbReference type="Google" id="ProtNLM"/>
    </source>
</evidence>
<organism evidence="1">
    <name type="scientific">hydrothermal vent metagenome</name>
    <dbReference type="NCBI Taxonomy" id="652676"/>
    <lineage>
        <taxon>unclassified sequences</taxon>
        <taxon>metagenomes</taxon>
        <taxon>ecological metagenomes</taxon>
    </lineage>
</organism>
<name>A0A3B0UM55_9ZZZZ</name>
<protein>
    <recommendedName>
        <fullName evidence="2">SH3b domain-containing protein</fullName>
    </recommendedName>
</protein>
<dbReference type="EMBL" id="UOEO01000165">
    <property type="protein sequence ID" value="VAW21324.1"/>
    <property type="molecule type" value="Genomic_DNA"/>
</dbReference>
<reference evidence="1" key="1">
    <citation type="submission" date="2018-06" db="EMBL/GenBank/DDBJ databases">
        <authorList>
            <person name="Zhirakovskaya E."/>
        </authorList>
    </citation>
    <scope>NUCLEOTIDE SEQUENCE</scope>
</reference>
<gene>
    <name evidence="1" type="ORF">MNBD_ALPHA12-1701</name>
</gene>
<dbReference type="AlphaFoldDB" id="A0A3B0UM55"/>